<accession>A0A0R3NX29</accession>
<feature type="compositionally biased region" description="Basic residues" evidence="1">
    <location>
        <begin position="1"/>
        <end position="13"/>
    </location>
</feature>
<dbReference type="STRING" id="46245.A0A0R3NX29"/>
<evidence type="ECO:0000256" key="1">
    <source>
        <dbReference type="SAM" id="MobiDB-lite"/>
    </source>
</evidence>
<feature type="region of interest" description="Disordered" evidence="1">
    <location>
        <begin position="138"/>
        <end position="168"/>
    </location>
</feature>
<reference evidence="2" key="3">
    <citation type="journal article" date="2012" name="PLoS ONE">
        <title>Mind the gap: upgrading genomes with Pacific Biosciences RS long-read sequencing technology.</title>
        <authorList>
            <person name="English A.C."/>
            <person name="Richards S."/>
            <person name="Han Y."/>
            <person name="Wang M."/>
            <person name="Vee V."/>
            <person name="Qu J."/>
            <person name="Qin X."/>
            <person name="Muzny D.M."/>
            <person name="Reid J.G."/>
            <person name="Worley K.C."/>
            <person name="Gibbs R.A."/>
        </authorList>
    </citation>
    <scope>NUCLEOTIDE SEQUENCE</scope>
    <source>
        <strain evidence="2">MV2-25</strain>
    </source>
</reference>
<organism evidence="2">
    <name type="scientific">Drosophila pseudoobscura pseudoobscura</name>
    <name type="common">Fruit fly</name>
    <dbReference type="NCBI Taxonomy" id="46245"/>
    <lineage>
        <taxon>Eukaryota</taxon>
        <taxon>Metazoa</taxon>
        <taxon>Ecdysozoa</taxon>
        <taxon>Arthropoda</taxon>
        <taxon>Hexapoda</taxon>
        <taxon>Insecta</taxon>
        <taxon>Pterygota</taxon>
        <taxon>Neoptera</taxon>
        <taxon>Endopterygota</taxon>
        <taxon>Diptera</taxon>
        <taxon>Brachycera</taxon>
        <taxon>Muscomorpha</taxon>
        <taxon>Ephydroidea</taxon>
        <taxon>Drosophilidae</taxon>
        <taxon>Drosophila</taxon>
        <taxon>Sophophora</taxon>
    </lineage>
</organism>
<dbReference type="EMBL" id="CH673515">
    <property type="protein sequence ID" value="KRT05546.1"/>
    <property type="molecule type" value="Genomic_DNA"/>
</dbReference>
<reference evidence="2" key="1">
    <citation type="journal article" date="2005" name="Genome Res.">
        <title>Comparative genome sequencing of Drosophila pseudoobscura: chromosomal, gene, and cis-element evolution.</title>
        <authorList>
            <person name="Richards S."/>
            <person name="Liu Y."/>
            <person name="Bettencourt B.R."/>
            <person name="Hradecky P."/>
            <person name="Letovsky S."/>
            <person name="Nielsen R."/>
            <person name="Thornton K."/>
            <person name="Hubisz M.J."/>
            <person name="Chen R."/>
            <person name="Meisel R.P."/>
            <person name="Couronne O."/>
            <person name="Hua S."/>
            <person name="Smith M.A."/>
            <person name="Zhang P."/>
            <person name="Liu J."/>
            <person name="Bussemaker H.J."/>
            <person name="van Batenburg M.F."/>
            <person name="Howells S.L."/>
            <person name="Scherer S.E."/>
            <person name="Sodergren E."/>
            <person name="Matthews B.B."/>
            <person name="Crosby M.A."/>
            <person name="Schroeder A.J."/>
            <person name="Ortiz-Barrientos D."/>
            <person name="Rives C.M."/>
            <person name="Metzker M.L."/>
            <person name="Muzny D.M."/>
            <person name="Scott G."/>
            <person name="Steffen D."/>
            <person name="Wheeler D.A."/>
            <person name="Worley K.C."/>
            <person name="Havlak P."/>
            <person name="Durbin K.J."/>
            <person name="Egan A."/>
            <person name="Gill R."/>
            <person name="Hume J."/>
            <person name="Morgan M.B."/>
            <person name="Miner G."/>
            <person name="Hamilton C."/>
            <person name="Huang Y."/>
            <person name="Waldron L."/>
            <person name="Verduzco D."/>
            <person name="Clerc-Blankenburg K.P."/>
            <person name="Dubchak I."/>
            <person name="Noor M.A."/>
            <person name="Anderson W."/>
            <person name="White K.P."/>
            <person name="Clark A.G."/>
            <person name="Schaeffer S.W."/>
            <person name="Gelbart W."/>
            <person name="Weinstock G.M."/>
            <person name="Gibbs R.A."/>
        </authorList>
    </citation>
    <scope>NUCLEOTIDE SEQUENCE [LARGE SCALE GENOMIC DNA]</scope>
    <source>
        <strain evidence="2">MV2-25</strain>
    </source>
</reference>
<evidence type="ECO:0000313" key="2">
    <source>
        <dbReference type="EMBL" id="KRT05546.1"/>
    </source>
</evidence>
<protein>
    <submittedName>
        <fullName evidence="2">Uncharacterized protein</fullName>
    </submittedName>
</protein>
<dbReference type="Bgee" id="FBgn0272873">
    <property type="expression patterns" value="Expressed in insect adult head"/>
</dbReference>
<reference evidence="2" key="2">
    <citation type="journal article" date="2007" name="Nature">
        <title>Evolution of genes and genomes on the Drosophila phylogeny.</title>
        <authorList>
            <consortium name="Drosophila 12 Genomes Consortium"/>
            <person name="Clark A.G."/>
            <person name="Eisen M.B."/>
            <person name="Smith D.R."/>
            <person name="Bergman C.M."/>
            <person name="Oliver B."/>
            <person name="Markow T.A."/>
            <person name="Kaufman T.C."/>
            <person name="Kellis M."/>
            <person name="Gelbart W."/>
            <person name="Iyer V.N."/>
            <person name="Pollard D.A."/>
            <person name="Sackton T.B."/>
            <person name="Larracuente A.M."/>
            <person name="Singh N.D."/>
            <person name="Abad J.P."/>
            <person name="Abt D.N."/>
            <person name="Adryan B."/>
            <person name="Aguade M."/>
            <person name="Akashi H."/>
            <person name="Anderson W.W."/>
            <person name="Aquadro C.F."/>
            <person name="Ardell D.H."/>
            <person name="Arguello R."/>
            <person name="Artieri C.G."/>
            <person name="Barbash D.A."/>
            <person name="Barker D."/>
            <person name="Barsanti P."/>
            <person name="Batterham P."/>
            <person name="Batzoglou S."/>
            <person name="Begun D."/>
            <person name="Bhutkar A."/>
            <person name="Blanco E."/>
            <person name="Bosak S.A."/>
            <person name="Bradley R.K."/>
            <person name="Brand A.D."/>
            <person name="Brent M.R."/>
            <person name="Brooks A.N."/>
            <person name="Brown R.H."/>
            <person name="Butlin R.K."/>
            <person name="Caggese C."/>
            <person name="Calvi B.R."/>
            <person name="Bernardo de Carvalho A."/>
            <person name="Caspi A."/>
            <person name="Castrezana S."/>
            <person name="Celniker S.E."/>
            <person name="Chang J.L."/>
            <person name="Chapple C."/>
            <person name="Chatterji S."/>
            <person name="Chinwalla A."/>
            <person name="Civetta A."/>
            <person name="Clifton S.W."/>
            <person name="Comeron J.M."/>
            <person name="Costello J.C."/>
            <person name="Coyne J.A."/>
            <person name="Daub J."/>
            <person name="David R.G."/>
            <person name="Delcher A.L."/>
            <person name="Delehaunty K."/>
            <person name="Do C.B."/>
            <person name="Ebling H."/>
            <person name="Edwards K."/>
            <person name="Eickbush T."/>
            <person name="Evans J.D."/>
            <person name="Filipski A."/>
            <person name="Findeiss S."/>
            <person name="Freyhult E."/>
            <person name="Fulton L."/>
            <person name="Fulton R."/>
            <person name="Garcia A.C."/>
            <person name="Gardiner A."/>
            <person name="Garfield D.A."/>
            <person name="Garvin B.E."/>
            <person name="Gibson G."/>
            <person name="Gilbert D."/>
            <person name="Gnerre S."/>
            <person name="Godfrey J."/>
            <person name="Good R."/>
            <person name="Gotea V."/>
            <person name="Gravely B."/>
            <person name="Greenberg A.J."/>
            <person name="Griffiths-Jones S."/>
            <person name="Gross S."/>
            <person name="Guigo R."/>
            <person name="Gustafson E.A."/>
            <person name="Haerty W."/>
            <person name="Hahn M.W."/>
            <person name="Halligan D.L."/>
            <person name="Halpern A.L."/>
            <person name="Halter G.M."/>
            <person name="Han M.V."/>
            <person name="Heger A."/>
            <person name="Hillier L."/>
            <person name="Hinrichs A.S."/>
            <person name="Holmes I."/>
            <person name="Hoskins R.A."/>
            <person name="Hubisz M.J."/>
            <person name="Hultmark D."/>
            <person name="Huntley M.A."/>
            <person name="Jaffe D.B."/>
            <person name="Jagadeeshan S."/>
            <person name="Jeck W.R."/>
            <person name="Johnson J."/>
            <person name="Jones C.D."/>
            <person name="Jordan W.C."/>
            <person name="Karpen G.H."/>
            <person name="Kataoka E."/>
            <person name="Keightley P.D."/>
            <person name="Kheradpour P."/>
            <person name="Kirkness E.F."/>
            <person name="Koerich L.B."/>
            <person name="Kristiansen K."/>
            <person name="Kudrna D."/>
            <person name="Kulathinal R.J."/>
            <person name="Kumar S."/>
            <person name="Kwok R."/>
            <person name="Lander E."/>
            <person name="Langley C.H."/>
            <person name="Lapoint R."/>
            <person name="Lazzaro B.P."/>
            <person name="Lee S.J."/>
            <person name="Levesque L."/>
            <person name="Li R."/>
            <person name="Lin C.F."/>
            <person name="Lin M.F."/>
            <person name="Lindblad-Toh K."/>
            <person name="Llopart A."/>
            <person name="Long M."/>
            <person name="Low L."/>
            <person name="Lozovsky E."/>
            <person name="Lu J."/>
            <person name="Luo M."/>
            <person name="Machado C.A."/>
            <person name="Makalowski W."/>
            <person name="Marzo M."/>
            <person name="Matsuda M."/>
            <person name="Matzkin L."/>
            <person name="McAllister B."/>
            <person name="McBride C.S."/>
            <person name="McKernan B."/>
            <person name="McKernan K."/>
            <person name="Mendez-Lago M."/>
            <person name="Minx P."/>
            <person name="Mollenhauer M.U."/>
            <person name="Montooth K."/>
            <person name="Mount S.M."/>
            <person name="Mu X."/>
            <person name="Myers E."/>
            <person name="Negre B."/>
            <person name="Newfeld S."/>
            <person name="Nielsen R."/>
            <person name="Noor M.A."/>
            <person name="O'Grady P."/>
            <person name="Pachter L."/>
            <person name="Papaceit M."/>
            <person name="Parisi M.J."/>
            <person name="Parisi M."/>
            <person name="Parts L."/>
            <person name="Pedersen J.S."/>
            <person name="Pesole G."/>
            <person name="Phillippy A.M."/>
            <person name="Ponting C.P."/>
            <person name="Pop M."/>
            <person name="Porcelli D."/>
            <person name="Powell J.R."/>
            <person name="Prohaska S."/>
            <person name="Pruitt K."/>
            <person name="Puig M."/>
            <person name="Quesneville H."/>
            <person name="Ram K.R."/>
            <person name="Rand D."/>
            <person name="Rasmussen M.D."/>
            <person name="Reed L.K."/>
            <person name="Reenan R."/>
            <person name="Reily A."/>
            <person name="Remington K.A."/>
            <person name="Rieger T.T."/>
            <person name="Ritchie M.G."/>
            <person name="Robin C."/>
            <person name="Rogers Y.H."/>
            <person name="Rohde C."/>
            <person name="Rozas J."/>
            <person name="Rubenfield M.J."/>
            <person name="Ruiz A."/>
            <person name="Russo S."/>
            <person name="Salzberg S.L."/>
            <person name="Sanchez-Gracia A."/>
            <person name="Saranga D.J."/>
            <person name="Sato H."/>
            <person name="Schaeffer S.W."/>
            <person name="Schatz M.C."/>
            <person name="Schlenke T."/>
            <person name="Schwartz R."/>
            <person name="Segarra C."/>
            <person name="Singh R.S."/>
            <person name="Sirot L."/>
            <person name="Sirota M."/>
            <person name="Sisneros N.B."/>
            <person name="Smith C.D."/>
            <person name="Smith T.F."/>
            <person name="Spieth J."/>
            <person name="Stage D.E."/>
            <person name="Stark A."/>
            <person name="Stephan W."/>
            <person name="Strausberg R.L."/>
            <person name="Strempel S."/>
            <person name="Sturgill D."/>
            <person name="Sutton G."/>
            <person name="Sutton G.G."/>
            <person name="Tao W."/>
            <person name="Teichmann S."/>
            <person name="Tobari Y.N."/>
            <person name="Tomimura Y."/>
            <person name="Tsolas J.M."/>
            <person name="Valente V.L."/>
            <person name="Venter E."/>
            <person name="Venter J.C."/>
            <person name="Vicario S."/>
            <person name="Vieira F.G."/>
            <person name="Vilella A.J."/>
            <person name="Villasante A."/>
            <person name="Walenz B."/>
            <person name="Wang J."/>
            <person name="Wasserman M."/>
            <person name="Watts T."/>
            <person name="Wilson D."/>
            <person name="Wilson R.K."/>
            <person name="Wing R.A."/>
            <person name="Wolfner M.F."/>
            <person name="Wong A."/>
            <person name="Wong G.K."/>
            <person name="Wu C.I."/>
            <person name="Wu G."/>
            <person name="Yamamoto D."/>
            <person name="Yang H.P."/>
            <person name="Yang S.P."/>
            <person name="Yorke J.A."/>
            <person name="Yoshida K."/>
            <person name="Zdobnov E."/>
            <person name="Zhang P."/>
            <person name="Zhang Y."/>
            <person name="Zimin A.V."/>
            <person name="Baldwin J."/>
            <person name="Abdouelleil A."/>
            <person name="Abdulkadir J."/>
            <person name="Abebe A."/>
            <person name="Abera B."/>
            <person name="Abreu J."/>
            <person name="Acer S.C."/>
            <person name="Aftuck L."/>
            <person name="Alexander A."/>
            <person name="An P."/>
            <person name="Anderson E."/>
            <person name="Anderson S."/>
            <person name="Arachi H."/>
            <person name="Azer M."/>
            <person name="Bachantsang P."/>
            <person name="Barry A."/>
            <person name="Bayul T."/>
            <person name="Berlin A."/>
            <person name="Bessette D."/>
            <person name="Bloom T."/>
            <person name="Blye J."/>
            <person name="Boguslavskiy L."/>
            <person name="Bonnet C."/>
            <person name="Boukhgalter B."/>
            <person name="Bourzgui I."/>
            <person name="Brown A."/>
            <person name="Cahill P."/>
            <person name="Channer S."/>
            <person name="Cheshatsang Y."/>
            <person name="Chuda L."/>
            <person name="Citroen M."/>
            <person name="Collymore A."/>
            <person name="Cooke P."/>
            <person name="Costello M."/>
            <person name="D'Aco K."/>
            <person name="Daza R."/>
            <person name="De Haan G."/>
            <person name="DeGray S."/>
            <person name="DeMaso C."/>
            <person name="Dhargay N."/>
            <person name="Dooley K."/>
            <person name="Dooley E."/>
            <person name="Doricent M."/>
            <person name="Dorje P."/>
            <person name="Dorjee K."/>
            <person name="Dupes A."/>
            <person name="Elong R."/>
            <person name="Falk J."/>
            <person name="Farina A."/>
            <person name="Faro S."/>
            <person name="Ferguson D."/>
            <person name="Fisher S."/>
            <person name="Foley C.D."/>
            <person name="Franke A."/>
            <person name="Friedrich D."/>
            <person name="Gadbois L."/>
            <person name="Gearin G."/>
            <person name="Gearin C.R."/>
            <person name="Giannoukos G."/>
            <person name="Goode T."/>
            <person name="Graham J."/>
            <person name="Grandbois E."/>
            <person name="Grewal S."/>
            <person name="Gyaltsen K."/>
            <person name="Hafez N."/>
            <person name="Hagos B."/>
            <person name="Hall J."/>
            <person name="Henson C."/>
            <person name="Hollinger A."/>
            <person name="Honan T."/>
            <person name="Huard M.D."/>
            <person name="Hughes L."/>
            <person name="Hurhula B."/>
            <person name="Husby M.E."/>
            <person name="Kamat A."/>
            <person name="Kanga B."/>
            <person name="Kashin S."/>
            <person name="Khazanovich D."/>
            <person name="Kisner P."/>
            <person name="Lance K."/>
            <person name="Lara M."/>
            <person name="Lee W."/>
            <person name="Lennon N."/>
            <person name="Letendre F."/>
            <person name="LeVine R."/>
            <person name="Lipovsky A."/>
            <person name="Liu X."/>
            <person name="Liu J."/>
            <person name="Liu S."/>
            <person name="Lokyitsang T."/>
            <person name="Lokyitsang Y."/>
            <person name="Lubonja R."/>
            <person name="Lui A."/>
            <person name="MacDonald P."/>
            <person name="Magnisalis V."/>
            <person name="Maru K."/>
            <person name="Matthews C."/>
            <person name="McCusker W."/>
            <person name="McDonough S."/>
            <person name="Mehta T."/>
            <person name="Meldrim J."/>
            <person name="Meneus L."/>
            <person name="Mihai O."/>
            <person name="Mihalev A."/>
            <person name="Mihova T."/>
            <person name="Mittelman R."/>
            <person name="Mlenga V."/>
            <person name="Montmayeur A."/>
            <person name="Mulrain L."/>
            <person name="Navidi A."/>
            <person name="Naylor J."/>
            <person name="Negash T."/>
            <person name="Nguyen T."/>
            <person name="Nguyen N."/>
            <person name="Nicol R."/>
            <person name="Norbu C."/>
            <person name="Norbu N."/>
            <person name="Novod N."/>
            <person name="O'Neill B."/>
            <person name="Osman S."/>
            <person name="Markiewicz E."/>
            <person name="Oyono O.L."/>
            <person name="Patti C."/>
            <person name="Phunkhang P."/>
            <person name="Pierre F."/>
            <person name="Priest M."/>
            <person name="Raghuraman S."/>
            <person name="Rege F."/>
            <person name="Reyes R."/>
            <person name="Rise C."/>
            <person name="Rogov P."/>
            <person name="Ross K."/>
            <person name="Ryan E."/>
            <person name="Settipalli S."/>
            <person name="Shea T."/>
            <person name="Sherpa N."/>
            <person name="Shi L."/>
            <person name="Shih D."/>
            <person name="Sparrow T."/>
            <person name="Spaulding J."/>
            <person name="Stalker J."/>
            <person name="Stange-Thomann N."/>
            <person name="Stavropoulos S."/>
            <person name="Stone C."/>
            <person name="Strader C."/>
            <person name="Tesfaye S."/>
            <person name="Thomson T."/>
            <person name="Thoulutsang Y."/>
            <person name="Thoulutsang D."/>
            <person name="Topham K."/>
            <person name="Topping I."/>
            <person name="Tsamla T."/>
            <person name="Vassiliev H."/>
            <person name="Vo A."/>
            <person name="Wangchuk T."/>
            <person name="Wangdi T."/>
            <person name="Weiand M."/>
            <person name="Wilkinson J."/>
            <person name="Wilson A."/>
            <person name="Yadav S."/>
            <person name="Young G."/>
            <person name="Yu Q."/>
            <person name="Zembek L."/>
            <person name="Zhong D."/>
            <person name="Zimmer A."/>
            <person name="Zwirko Z."/>
            <person name="Jaffe D.B."/>
            <person name="Alvarez P."/>
            <person name="Brockman W."/>
            <person name="Butler J."/>
            <person name="Chin C."/>
            <person name="Gnerre S."/>
            <person name="Grabherr M."/>
            <person name="Kleber M."/>
            <person name="Mauceli E."/>
            <person name="MacCallum I."/>
        </authorList>
    </citation>
    <scope>NUCLEOTIDE SEQUENCE [LARGE SCALE GENOMIC DNA]</scope>
    <source>
        <strain evidence="2">MV2-25</strain>
    </source>
</reference>
<gene>
    <name evidence="2" type="primary">Dpse\GA32466</name>
    <name evidence="2" type="ORF">Dpse_GA32466</name>
</gene>
<dbReference type="AlphaFoldDB" id="A0A0R3NX29"/>
<sequence>MVRKPCPKSKKKTNLASSAPCSDNEVDLHSPSLLMSGISQSDLRPLSCRSTSLADLTLHEILKEQREKLAREKKVMAMLKAESEARNKKWTTTLASPITKASAKMVKRIVSSKEKRDPNQMSSTNYYNILSDADDMDVDADCSEGETEAEEPVPTNRPSTSQTTPRLPLTLRTLPMLLPLLTPKLCGQPPYTFLMLQISFPCYSASIMPLALVHMTPGLLLIGL</sequence>
<feature type="region of interest" description="Disordered" evidence="1">
    <location>
        <begin position="1"/>
        <end position="24"/>
    </location>
</feature>
<feature type="compositionally biased region" description="Acidic residues" evidence="1">
    <location>
        <begin position="138"/>
        <end position="151"/>
    </location>
</feature>
<name>A0A0R3NX29_DROPS</name>
<proteinExistence type="predicted"/>
<reference evidence="2" key="4">
    <citation type="submission" date="2015-11" db="EMBL/GenBank/DDBJ databases">
        <authorList>
            <consortium name="FlyBase"/>
        </authorList>
    </citation>
    <scope>NUCLEOTIDE SEQUENCE</scope>
    <source>
        <strain evidence="2">MV2-25</strain>
    </source>
</reference>